<organism evidence="1 2">
    <name type="scientific">Modicella reniformis</name>
    <dbReference type="NCBI Taxonomy" id="1440133"/>
    <lineage>
        <taxon>Eukaryota</taxon>
        <taxon>Fungi</taxon>
        <taxon>Fungi incertae sedis</taxon>
        <taxon>Mucoromycota</taxon>
        <taxon>Mortierellomycotina</taxon>
        <taxon>Mortierellomycetes</taxon>
        <taxon>Mortierellales</taxon>
        <taxon>Mortierellaceae</taxon>
        <taxon>Modicella</taxon>
    </lineage>
</organism>
<dbReference type="Proteomes" id="UP000749646">
    <property type="component" value="Unassembled WGS sequence"/>
</dbReference>
<sequence length="54" mass="6213">YNKTTVIRSLKLSTKSPEHFNILLANGRGEHCKLPKLAESKQFFPEYLSPEDHV</sequence>
<comment type="caution">
    <text evidence="1">The sequence shown here is derived from an EMBL/GenBank/DDBJ whole genome shotgun (WGS) entry which is preliminary data.</text>
</comment>
<dbReference type="AlphaFoldDB" id="A0A9P6MB45"/>
<name>A0A9P6MB45_9FUNG</name>
<reference evidence="1" key="1">
    <citation type="journal article" date="2020" name="Fungal Divers.">
        <title>Resolving the Mortierellaceae phylogeny through synthesis of multi-gene phylogenetics and phylogenomics.</title>
        <authorList>
            <person name="Vandepol N."/>
            <person name="Liber J."/>
            <person name="Desiro A."/>
            <person name="Na H."/>
            <person name="Kennedy M."/>
            <person name="Barry K."/>
            <person name="Grigoriev I.V."/>
            <person name="Miller A.N."/>
            <person name="O'Donnell K."/>
            <person name="Stajich J.E."/>
            <person name="Bonito G."/>
        </authorList>
    </citation>
    <scope>NUCLEOTIDE SEQUENCE</scope>
    <source>
        <strain evidence="1">MES-2147</strain>
    </source>
</reference>
<protein>
    <submittedName>
        <fullName evidence="1">Uncharacterized protein</fullName>
    </submittedName>
</protein>
<keyword evidence="2" id="KW-1185">Reference proteome</keyword>
<proteinExistence type="predicted"/>
<accession>A0A9P6MB45</accession>
<evidence type="ECO:0000313" key="1">
    <source>
        <dbReference type="EMBL" id="KAF9986874.1"/>
    </source>
</evidence>
<gene>
    <name evidence="1" type="ORF">BGZ65_005841</name>
</gene>
<evidence type="ECO:0000313" key="2">
    <source>
        <dbReference type="Proteomes" id="UP000749646"/>
    </source>
</evidence>
<dbReference type="EMBL" id="JAAAHW010003203">
    <property type="protein sequence ID" value="KAF9986874.1"/>
    <property type="molecule type" value="Genomic_DNA"/>
</dbReference>
<feature type="non-terminal residue" evidence="1">
    <location>
        <position position="1"/>
    </location>
</feature>